<reference evidence="2 3" key="1">
    <citation type="submission" date="2023-09" db="EMBL/GenBank/DDBJ databases">
        <title>Nesidiocoris tenuis whole genome shotgun sequence.</title>
        <authorList>
            <person name="Shibata T."/>
            <person name="Shimoda M."/>
            <person name="Kobayashi T."/>
            <person name="Uehara T."/>
        </authorList>
    </citation>
    <scope>NUCLEOTIDE SEQUENCE [LARGE SCALE GENOMIC DNA]</scope>
    <source>
        <strain evidence="2 3">Japan</strain>
    </source>
</reference>
<feature type="region of interest" description="Disordered" evidence="1">
    <location>
        <begin position="64"/>
        <end position="89"/>
    </location>
</feature>
<sequence length="119" mass="13547">MKFACMYLCSRNPPFAPRRSNRVKLPKFVMTSAGRNVTQIFPPSVLQRKLAGIFPDNGLRRRPLNRADSTFSDSSLGKKPWKLTGNGRKKQIGHGFIRKRHTITVCTAQVFIRQHHSAI</sequence>
<dbReference type="EMBL" id="AP028923">
    <property type="protein sequence ID" value="BET03283.1"/>
    <property type="molecule type" value="Genomic_DNA"/>
</dbReference>
<protein>
    <recommendedName>
        <fullName evidence="4">39S ribosomal protein L34, mitochondrial</fullName>
    </recommendedName>
</protein>
<evidence type="ECO:0000256" key="1">
    <source>
        <dbReference type="SAM" id="MobiDB-lite"/>
    </source>
</evidence>
<gene>
    <name evidence="2" type="ORF">NTJ_16102</name>
</gene>
<accession>A0ABN7BIT9</accession>
<proteinExistence type="predicted"/>
<keyword evidence="3" id="KW-1185">Reference proteome</keyword>
<dbReference type="Proteomes" id="UP001307889">
    <property type="component" value="Chromosome 15"/>
</dbReference>
<evidence type="ECO:0008006" key="4">
    <source>
        <dbReference type="Google" id="ProtNLM"/>
    </source>
</evidence>
<name>A0ABN7BIT9_9HEMI</name>
<evidence type="ECO:0000313" key="2">
    <source>
        <dbReference type="EMBL" id="BET03283.1"/>
    </source>
</evidence>
<evidence type="ECO:0000313" key="3">
    <source>
        <dbReference type="Proteomes" id="UP001307889"/>
    </source>
</evidence>
<organism evidence="2 3">
    <name type="scientific">Nesidiocoris tenuis</name>
    <dbReference type="NCBI Taxonomy" id="355587"/>
    <lineage>
        <taxon>Eukaryota</taxon>
        <taxon>Metazoa</taxon>
        <taxon>Ecdysozoa</taxon>
        <taxon>Arthropoda</taxon>
        <taxon>Hexapoda</taxon>
        <taxon>Insecta</taxon>
        <taxon>Pterygota</taxon>
        <taxon>Neoptera</taxon>
        <taxon>Paraneoptera</taxon>
        <taxon>Hemiptera</taxon>
        <taxon>Heteroptera</taxon>
        <taxon>Panheteroptera</taxon>
        <taxon>Cimicomorpha</taxon>
        <taxon>Miridae</taxon>
        <taxon>Dicyphina</taxon>
        <taxon>Nesidiocoris</taxon>
    </lineage>
</organism>